<dbReference type="InterPro" id="IPR036280">
    <property type="entry name" value="Multihaem_cyt_sf"/>
</dbReference>
<keyword evidence="1 3" id="KW-0732">Signal</keyword>
<dbReference type="Proteomes" id="UP001157961">
    <property type="component" value="Unassembled WGS sequence"/>
</dbReference>
<keyword evidence="7" id="KW-1185">Reference proteome</keyword>
<evidence type="ECO:0000313" key="7">
    <source>
        <dbReference type="Proteomes" id="UP001157961"/>
    </source>
</evidence>
<name>A0ABY1P8G3_9RHOB</name>
<dbReference type="InterPro" id="IPR023155">
    <property type="entry name" value="Cyt_c-552/4"/>
</dbReference>
<dbReference type="SUPFAM" id="SSF48371">
    <property type="entry name" value="ARM repeat"/>
    <property type="match status" value="1"/>
</dbReference>
<dbReference type="InterPro" id="IPR011990">
    <property type="entry name" value="TPR-like_helical_dom_sf"/>
</dbReference>
<feature type="domain" description="Cytochrome c-552/4" evidence="5">
    <location>
        <begin position="38"/>
        <end position="60"/>
    </location>
</feature>
<protein>
    <submittedName>
        <fullName evidence="6">Cytochrome c554 and c-prime</fullName>
    </submittedName>
</protein>
<sequence>MTLKIFFGMALACLMLGTAGFAQTPHGVDVPDYVGSEACKDCHTEAYDAWKTSHHGEAWRMPGDDSFVGAFEGESFEHDGMRATFDRDGDSYVVTVREKDGVEARYDMHSVGGVHPLEHPILSTGKGRLQSFDVVWDVAQREWYHLYPDQDLPPEDAFHWTGVYKNWNSRCAECHATGFEKSYDFQTRRYASTQVEIGVGCEACHGPGAAHLTLVEGAKPEPFAVALDDWGFTATMSEPTEAMEQCAGCHSRREGFGNGNPLPGAAFADNYNLAMLRPGLYHADGQILDEVYVYGSFLQSKMSQKGVTCANCHEPHSAEVVAEGNAVCTQCHSLAGNTEFESLRLADYEDVAHTNHPEGTDAAQCVSCHMVDKVYMGTDPRRDHSFRVPRPDLSDTLDSPNACITCHDDQSNAWAAGKVQEWFPEGRWQEPHYGEVLAKGRANPRAAAGDLLGLAQDNTQSNLVRATALWLLGPGATSLDLKELGAFLENEDPQIRVGALNALRARAVVATAPYLLQGLNDEVRAVRLAAARAIMSQRPDRLPDRLRAALGQAYREFGMVVQNQMDFAEAHLQVAGYSMVSGNLPSAIAALSEAVRLNPQNPQAWSSLIRMTAQVEGARAAQKRMRQALAYNPDDPGLQQLAEQF</sequence>
<dbReference type="InterPro" id="IPR051829">
    <property type="entry name" value="Multiheme_Cytochr_ET"/>
</dbReference>
<evidence type="ECO:0000313" key="6">
    <source>
        <dbReference type="EMBL" id="SMP28927.1"/>
    </source>
</evidence>
<evidence type="ECO:0000256" key="3">
    <source>
        <dbReference type="SAM" id="SignalP"/>
    </source>
</evidence>
<accession>A0ABY1P8G3</accession>
<dbReference type="InterPro" id="IPR010177">
    <property type="entry name" value="Paired_CXXCH_1"/>
</dbReference>
<dbReference type="InterPro" id="IPR019734">
    <property type="entry name" value="TPR_rpt"/>
</dbReference>
<dbReference type="Gene3D" id="1.25.10.10">
    <property type="entry name" value="Leucine-rich Repeat Variant"/>
    <property type="match status" value="1"/>
</dbReference>
<feature type="repeat" description="TPR" evidence="2">
    <location>
        <begin position="568"/>
        <end position="601"/>
    </location>
</feature>
<evidence type="ECO:0000259" key="4">
    <source>
        <dbReference type="Pfam" id="PF09699"/>
    </source>
</evidence>
<feature type="domain" description="Doubled CXXCH motif" evidence="4">
    <location>
        <begin position="308"/>
        <end position="333"/>
    </location>
</feature>
<dbReference type="SUPFAM" id="SSF48695">
    <property type="entry name" value="Multiheme cytochromes"/>
    <property type="match status" value="1"/>
</dbReference>
<dbReference type="InterPro" id="IPR016024">
    <property type="entry name" value="ARM-type_fold"/>
</dbReference>
<evidence type="ECO:0000259" key="5">
    <source>
        <dbReference type="Pfam" id="PF13435"/>
    </source>
</evidence>
<evidence type="ECO:0000256" key="1">
    <source>
        <dbReference type="ARBA" id="ARBA00022729"/>
    </source>
</evidence>
<feature type="domain" description="Cytochrome c-552/4" evidence="5">
    <location>
        <begin position="168"/>
        <end position="206"/>
    </location>
</feature>
<proteinExistence type="predicted"/>
<dbReference type="Gene3D" id="1.10.1130.10">
    <property type="entry name" value="Flavocytochrome C3, Chain A"/>
    <property type="match status" value="2"/>
</dbReference>
<dbReference type="Pfam" id="PF09699">
    <property type="entry name" value="Paired_CXXCH_1"/>
    <property type="match status" value="1"/>
</dbReference>
<dbReference type="PROSITE" id="PS50005">
    <property type="entry name" value="TPR"/>
    <property type="match status" value="1"/>
</dbReference>
<feature type="chain" id="PRO_5046092402" evidence="3">
    <location>
        <begin position="23"/>
        <end position="645"/>
    </location>
</feature>
<reference evidence="6 7" key="1">
    <citation type="submission" date="2017-05" db="EMBL/GenBank/DDBJ databases">
        <authorList>
            <person name="Varghese N."/>
            <person name="Submissions S."/>
        </authorList>
    </citation>
    <scope>NUCLEOTIDE SEQUENCE [LARGE SCALE GENOMIC DNA]</scope>
    <source>
        <strain evidence="6 7">DSM 29734</strain>
    </source>
</reference>
<gene>
    <name evidence="6" type="ORF">SAMN06265373_106113</name>
</gene>
<evidence type="ECO:0000256" key="2">
    <source>
        <dbReference type="PROSITE-ProRule" id="PRU00339"/>
    </source>
</evidence>
<dbReference type="Pfam" id="PF13435">
    <property type="entry name" value="Cytochrome_C554"/>
    <property type="match status" value="2"/>
</dbReference>
<dbReference type="SUPFAM" id="SSF48452">
    <property type="entry name" value="TPR-like"/>
    <property type="match status" value="1"/>
</dbReference>
<feature type="signal peptide" evidence="3">
    <location>
        <begin position="1"/>
        <end position="22"/>
    </location>
</feature>
<dbReference type="InterPro" id="IPR011989">
    <property type="entry name" value="ARM-like"/>
</dbReference>
<dbReference type="PANTHER" id="PTHR35038">
    <property type="entry name" value="DISSIMILATORY SULFITE REDUCTASE SIRA"/>
    <property type="match status" value="1"/>
</dbReference>
<organism evidence="6 7">
    <name type="scientific">Shimia sagamensis</name>
    <dbReference type="NCBI Taxonomy" id="1566352"/>
    <lineage>
        <taxon>Bacteria</taxon>
        <taxon>Pseudomonadati</taxon>
        <taxon>Pseudomonadota</taxon>
        <taxon>Alphaproteobacteria</taxon>
        <taxon>Rhodobacterales</taxon>
        <taxon>Roseobacteraceae</taxon>
    </lineage>
</organism>
<comment type="caution">
    <text evidence="6">The sequence shown here is derived from an EMBL/GenBank/DDBJ whole genome shotgun (WGS) entry which is preliminary data.</text>
</comment>
<keyword evidence="2" id="KW-0802">TPR repeat</keyword>
<dbReference type="Gene3D" id="3.90.10.10">
    <property type="entry name" value="Cytochrome C3"/>
    <property type="match status" value="1"/>
</dbReference>
<dbReference type="Gene3D" id="1.25.40.10">
    <property type="entry name" value="Tetratricopeptide repeat domain"/>
    <property type="match status" value="1"/>
</dbReference>
<dbReference type="EMBL" id="FXTY01000006">
    <property type="protein sequence ID" value="SMP28927.1"/>
    <property type="molecule type" value="Genomic_DNA"/>
</dbReference>
<dbReference type="RefSeq" id="WP_283426963.1">
    <property type="nucleotide sequence ID" value="NZ_FXTY01000006.1"/>
</dbReference>
<dbReference type="PANTHER" id="PTHR35038:SF8">
    <property type="entry name" value="C-TYPE POLYHEME CYTOCHROME OMCC"/>
    <property type="match status" value="1"/>
</dbReference>